<feature type="domain" description="F-box/LRR-repeat protein 15/At3g58940/PEG3-like LRR" evidence="1">
    <location>
        <begin position="270"/>
        <end position="365"/>
    </location>
</feature>
<proteinExistence type="predicted"/>
<dbReference type="InterPro" id="IPR055411">
    <property type="entry name" value="LRR_FXL15/At3g58940/PEG3-like"/>
</dbReference>
<dbReference type="Gene3D" id="3.80.10.10">
    <property type="entry name" value="Ribonuclease Inhibitor"/>
    <property type="match status" value="1"/>
</dbReference>
<dbReference type="SUPFAM" id="SSF52047">
    <property type="entry name" value="RNI-like"/>
    <property type="match status" value="1"/>
</dbReference>
<evidence type="ECO:0000313" key="2">
    <source>
        <dbReference type="EMBL" id="KAL0569670.1"/>
    </source>
</evidence>
<dbReference type="InterPro" id="IPR032675">
    <property type="entry name" value="LRR_dom_sf"/>
</dbReference>
<keyword evidence="3" id="KW-1185">Reference proteome</keyword>
<reference evidence="2 3" key="1">
    <citation type="submission" date="2024-02" db="EMBL/GenBank/DDBJ databases">
        <title>A draft genome for the cacao thread blight pathogen Marasmius crinis-equi.</title>
        <authorList>
            <person name="Cohen S.P."/>
            <person name="Baruah I.K."/>
            <person name="Amoako-Attah I."/>
            <person name="Bukari Y."/>
            <person name="Meinhardt L.W."/>
            <person name="Bailey B.A."/>
        </authorList>
    </citation>
    <scope>NUCLEOTIDE SEQUENCE [LARGE SCALE GENOMIC DNA]</scope>
    <source>
        <strain evidence="2 3">GH-76</strain>
    </source>
</reference>
<dbReference type="EMBL" id="JBAHYK010001072">
    <property type="protein sequence ID" value="KAL0569670.1"/>
    <property type="molecule type" value="Genomic_DNA"/>
</dbReference>
<accession>A0ABR3F397</accession>
<name>A0ABR3F397_9AGAR</name>
<dbReference type="Pfam" id="PF24758">
    <property type="entry name" value="LRR_At5g56370"/>
    <property type="match status" value="1"/>
</dbReference>
<protein>
    <recommendedName>
        <fullName evidence="1">F-box/LRR-repeat protein 15/At3g58940/PEG3-like LRR domain-containing protein</fullName>
    </recommendedName>
</protein>
<evidence type="ECO:0000313" key="3">
    <source>
        <dbReference type="Proteomes" id="UP001465976"/>
    </source>
</evidence>
<comment type="caution">
    <text evidence="2">The sequence shown here is derived from an EMBL/GenBank/DDBJ whole genome shotgun (WGS) entry which is preliminary data.</text>
</comment>
<organism evidence="2 3">
    <name type="scientific">Marasmius crinis-equi</name>
    <dbReference type="NCBI Taxonomy" id="585013"/>
    <lineage>
        <taxon>Eukaryota</taxon>
        <taxon>Fungi</taxon>
        <taxon>Dikarya</taxon>
        <taxon>Basidiomycota</taxon>
        <taxon>Agaricomycotina</taxon>
        <taxon>Agaricomycetes</taxon>
        <taxon>Agaricomycetidae</taxon>
        <taxon>Agaricales</taxon>
        <taxon>Marasmiineae</taxon>
        <taxon>Marasmiaceae</taxon>
        <taxon>Marasmius</taxon>
    </lineage>
</organism>
<dbReference type="Proteomes" id="UP001465976">
    <property type="component" value="Unassembled WGS sequence"/>
</dbReference>
<gene>
    <name evidence="2" type="ORF">V5O48_012298</name>
</gene>
<feature type="non-terminal residue" evidence="2">
    <location>
        <position position="1"/>
    </location>
</feature>
<evidence type="ECO:0000259" key="1">
    <source>
        <dbReference type="Pfam" id="PF24758"/>
    </source>
</evidence>
<sequence>IVVTGRLGDCDPYPSLIVRAFQQFTNLRSAVFNVNDDLEEEPHPSELSQETFNRIFAALKKLPPLDELVVNWAISERRINKVIKPGLRKLGLLWFFPDEVGELLNCLRTVSNSLTELHFRTDGTWQAADFGRLVNVFQTFANDLRCLKILKLARLDPAIYDEALFSAFVQLPQLEELSLEYEVSYGAIPYNPMQPESRESPPIVFSSSPSLTNLKTFALVYKSYYGEPRLDATKVCEWIKHVISRCPIEELSFRLFQSPRTRKPLPKESWDLLVDHLADKHSKTLRFLDLRAAFVKKHSLRRLLQKCLLLEELSIATSRGSIRHLRRVEFELRTLKRGYKETTASFDEVEKMMKSAPGLRRVAINEIEWMVGGPALSYFVNPVQFVIFAELLDVR</sequence>